<dbReference type="Proteomes" id="UP000000763">
    <property type="component" value="Chromosome 1"/>
</dbReference>
<name>Q5JMX6_ORYSJ</name>
<gene>
    <name evidence="1" type="ORF">P0046E05.42</name>
    <name evidence="2" type="ORF">P0435B05.23</name>
</gene>
<accession>Q5JMX6</accession>
<evidence type="ECO:0000313" key="2">
    <source>
        <dbReference type="EMBL" id="BAD87182.1"/>
    </source>
</evidence>
<reference evidence="1" key="1">
    <citation type="journal article" date="2002" name="Nature">
        <title>The genome sequence and structure of rice chromosome 1.</title>
        <authorList>
            <person name="Sasaki T."/>
            <person name="Matsumoto T."/>
            <person name="Yamamoto K."/>
            <person name="Sakata K."/>
            <person name="Baba T."/>
            <person name="Katayose Y."/>
            <person name="Wu J."/>
            <person name="Niimura Y."/>
            <person name="Cheng Z."/>
            <person name="Nagamura Y."/>
            <person name="Antonio B.A."/>
            <person name="Kanamori H."/>
            <person name="Hosokawa S."/>
            <person name="Masukawa M."/>
            <person name="Arikawa K."/>
            <person name="Chiden Y."/>
            <person name="Hayashi M."/>
            <person name="Okamoto M."/>
            <person name="Ando T."/>
            <person name="Aoki H."/>
            <person name="Arita K."/>
            <person name="Hamada M."/>
            <person name="Harada C."/>
            <person name="Hijishita S."/>
            <person name="Honda M."/>
            <person name="Ichikawa Y."/>
            <person name="Idonuma A."/>
            <person name="Iijima M."/>
            <person name="Ikeda M."/>
            <person name="Ikeno M."/>
            <person name="Itoh S."/>
            <person name="Itoh T."/>
            <person name="Itoh Y."/>
            <person name="Itoh Y."/>
            <person name="Iwabuchi A."/>
            <person name="Kamiya K."/>
            <person name="Karasawa W."/>
            <person name="Katagiri S."/>
            <person name="Kikuta A."/>
            <person name="Kobayashi N."/>
            <person name="Kono I."/>
            <person name="Machita K."/>
            <person name="Maehara T."/>
            <person name="Mizuno H."/>
            <person name="Mizubayashi T."/>
            <person name="Mukai Y."/>
            <person name="Nagasaki H."/>
            <person name="Nakashima M."/>
            <person name="Nakama Y."/>
            <person name="Nakamichi Y."/>
            <person name="Nakamura M."/>
            <person name="Namiki N."/>
            <person name="Negishi M."/>
            <person name="Ohta I."/>
            <person name="Ono N."/>
            <person name="Saji S."/>
            <person name="Sakai K."/>
            <person name="Shibata M."/>
            <person name="Shimokawa T."/>
            <person name="Shomura A."/>
            <person name="Song J."/>
            <person name="Takazaki Y."/>
            <person name="Terasawa K."/>
            <person name="Tsuji K."/>
            <person name="Waki K."/>
            <person name="Yamagata H."/>
            <person name="Yamane H."/>
            <person name="Yoshiki S."/>
            <person name="Yoshihara R."/>
            <person name="Yukawa K."/>
            <person name="Zhong H."/>
            <person name="Iwama H."/>
            <person name="Endo T."/>
            <person name="Ito H."/>
            <person name="Hahn J.H."/>
            <person name="Kim H.I."/>
            <person name="Eun M.Y."/>
            <person name="Yano M."/>
            <person name="Jiang J."/>
            <person name="Gojobori T."/>
        </authorList>
    </citation>
    <scope>NUCLEOTIDE SEQUENCE</scope>
</reference>
<dbReference type="Proteomes" id="UP000817658">
    <property type="component" value="Chromosome 1"/>
</dbReference>
<evidence type="ECO:0000313" key="3">
    <source>
        <dbReference type="Proteomes" id="UP000000763"/>
    </source>
</evidence>
<accession>Q5JN50</accession>
<reference evidence="3" key="2">
    <citation type="journal article" date="2005" name="Nature">
        <title>The map-based sequence of the rice genome.</title>
        <authorList>
            <consortium name="International rice genome sequencing project (IRGSP)"/>
            <person name="Matsumoto T."/>
            <person name="Wu J."/>
            <person name="Kanamori H."/>
            <person name="Katayose Y."/>
            <person name="Fujisawa M."/>
            <person name="Namiki N."/>
            <person name="Mizuno H."/>
            <person name="Yamamoto K."/>
            <person name="Antonio B.A."/>
            <person name="Baba T."/>
            <person name="Sakata K."/>
            <person name="Nagamura Y."/>
            <person name="Aoki H."/>
            <person name="Arikawa K."/>
            <person name="Arita K."/>
            <person name="Bito T."/>
            <person name="Chiden Y."/>
            <person name="Fujitsuka N."/>
            <person name="Fukunaka R."/>
            <person name="Hamada M."/>
            <person name="Harada C."/>
            <person name="Hayashi A."/>
            <person name="Hijishita S."/>
            <person name="Honda M."/>
            <person name="Hosokawa S."/>
            <person name="Ichikawa Y."/>
            <person name="Idonuma A."/>
            <person name="Iijima M."/>
            <person name="Ikeda M."/>
            <person name="Ikeno M."/>
            <person name="Ito K."/>
            <person name="Ito S."/>
            <person name="Ito T."/>
            <person name="Ito Y."/>
            <person name="Ito Y."/>
            <person name="Iwabuchi A."/>
            <person name="Kamiya K."/>
            <person name="Karasawa W."/>
            <person name="Kurita K."/>
            <person name="Katagiri S."/>
            <person name="Kikuta A."/>
            <person name="Kobayashi H."/>
            <person name="Kobayashi N."/>
            <person name="Machita K."/>
            <person name="Maehara T."/>
            <person name="Masukawa M."/>
            <person name="Mizubayashi T."/>
            <person name="Mukai Y."/>
            <person name="Nagasaki H."/>
            <person name="Nagata Y."/>
            <person name="Naito S."/>
            <person name="Nakashima M."/>
            <person name="Nakama Y."/>
            <person name="Nakamichi Y."/>
            <person name="Nakamura M."/>
            <person name="Meguro A."/>
            <person name="Negishi M."/>
            <person name="Ohta I."/>
            <person name="Ohta T."/>
            <person name="Okamoto M."/>
            <person name="Ono N."/>
            <person name="Saji S."/>
            <person name="Sakaguchi M."/>
            <person name="Sakai K."/>
            <person name="Shibata M."/>
            <person name="Shimokawa T."/>
            <person name="Song J."/>
            <person name="Takazaki Y."/>
            <person name="Terasawa K."/>
            <person name="Tsugane M."/>
            <person name="Tsuji K."/>
            <person name="Ueda S."/>
            <person name="Waki K."/>
            <person name="Yamagata H."/>
            <person name="Yamamoto M."/>
            <person name="Yamamoto S."/>
            <person name="Yamane H."/>
            <person name="Yoshiki S."/>
            <person name="Yoshihara R."/>
            <person name="Yukawa K."/>
            <person name="Zhong H."/>
            <person name="Yano M."/>
            <person name="Yuan Q."/>
            <person name="Ouyang S."/>
            <person name="Liu J."/>
            <person name="Jones K.M."/>
            <person name="Gansberger K."/>
            <person name="Moffat K."/>
            <person name="Hill J."/>
            <person name="Bera J."/>
            <person name="Fadrosh D."/>
            <person name="Jin S."/>
            <person name="Johri S."/>
            <person name="Kim M."/>
            <person name="Overton L."/>
            <person name="Reardon M."/>
            <person name="Tsitrin T."/>
            <person name="Vuong H."/>
            <person name="Weaver B."/>
            <person name="Ciecko A."/>
            <person name="Tallon L."/>
            <person name="Jackson J."/>
            <person name="Pai G."/>
            <person name="Aken S.V."/>
            <person name="Utterback T."/>
            <person name="Reidmuller S."/>
            <person name="Feldblyum T."/>
            <person name="Hsiao J."/>
            <person name="Zismann V."/>
            <person name="Iobst S."/>
            <person name="de Vazeille A.R."/>
            <person name="Buell C.R."/>
            <person name="Ying K."/>
            <person name="Li Y."/>
            <person name="Lu T."/>
            <person name="Huang Y."/>
            <person name="Zhao Q."/>
            <person name="Feng Q."/>
            <person name="Zhang L."/>
            <person name="Zhu J."/>
            <person name="Weng Q."/>
            <person name="Mu J."/>
            <person name="Lu Y."/>
            <person name="Fan D."/>
            <person name="Liu Y."/>
            <person name="Guan J."/>
            <person name="Zhang Y."/>
            <person name="Yu S."/>
            <person name="Liu X."/>
            <person name="Zhang Y."/>
            <person name="Hong G."/>
            <person name="Han B."/>
            <person name="Choisne N."/>
            <person name="Demange N."/>
            <person name="Orjeda G."/>
            <person name="Samain S."/>
            <person name="Cattolico L."/>
            <person name="Pelletier E."/>
            <person name="Couloux A."/>
            <person name="Segurens B."/>
            <person name="Wincker P."/>
            <person name="D'Hont A."/>
            <person name="Scarpelli C."/>
            <person name="Weissenbach J."/>
            <person name="Salanoubat M."/>
            <person name="Quetier F."/>
            <person name="Yu Y."/>
            <person name="Kim H.R."/>
            <person name="Rambo T."/>
            <person name="Currie J."/>
            <person name="Collura K."/>
            <person name="Luo M."/>
            <person name="Yang T."/>
            <person name="Ammiraju J.S.S."/>
            <person name="Engler F."/>
            <person name="Soderlund C."/>
            <person name="Wing R.A."/>
            <person name="Palmer L.E."/>
            <person name="de la Bastide M."/>
            <person name="Spiegel L."/>
            <person name="Nascimento L."/>
            <person name="Zutavern T."/>
            <person name="O'Shaughnessy A."/>
            <person name="Dike S."/>
            <person name="Dedhia N."/>
            <person name="Preston R."/>
            <person name="Balija V."/>
            <person name="McCombie W.R."/>
            <person name="Chow T."/>
            <person name="Chen H."/>
            <person name="Chung M."/>
            <person name="Chen C."/>
            <person name="Shaw J."/>
            <person name="Wu H."/>
            <person name="Hsiao K."/>
            <person name="Chao Y."/>
            <person name="Chu M."/>
            <person name="Cheng C."/>
            <person name="Hour A."/>
            <person name="Lee P."/>
            <person name="Lin S."/>
            <person name="Lin Y."/>
            <person name="Liou J."/>
            <person name="Liu S."/>
            <person name="Hsing Y."/>
            <person name="Raghuvanshi S."/>
            <person name="Mohanty A."/>
            <person name="Bharti A.K."/>
            <person name="Gaur A."/>
            <person name="Gupta V."/>
            <person name="Kumar D."/>
            <person name="Ravi V."/>
            <person name="Vij S."/>
            <person name="Kapur A."/>
            <person name="Khurana P."/>
            <person name="Khurana P."/>
            <person name="Khurana J.P."/>
            <person name="Tyagi A.K."/>
            <person name="Gaikwad K."/>
            <person name="Singh A."/>
            <person name="Dalal V."/>
            <person name="Srivastava S."/>
            <person name="Dixit A."/>
            <person name="Pal A.K."/>
            <person name="Ghazi I.A."/>
            <person name="Yadav M."/>
            <person name="Pandit A."/>
            <person name="Bhargava A."/>
            <person name="Sureshbabu K."/>
            <person name="Batra K."/>
            <person name="Sharma T.R."/>
            <person name="Mohapatra T."/>
            <person name="Singh N.K."/>
            <person name="Messing J."/>
            <person name="Nelson A.B."/>
            <person name="Fuks G."/>
            <person name="Kavchok S."/>
            <person name="Keizer G."/>
            <person name="Linton E."/>
            <person name="Llaca V."/>
            <person name="Song R."/>
            <person name="Tanyolac B."/>
            <person name="Young S."/>
            <person name="Ho-Il K."/>
            <person name="Hahn J.H."/>
            <person name="Sangsakoo G."/>
            <person name="Vanavichit A."/>
            <person name="de Mattos Luiz.A.T."/>
            <person name="Zimmer P.D."/>
            <person name="Malone G."/>
            <person name="Dellagostin O."/>
            <person name="de Oliveira A.C."/>
            <person name="Bevan M."/>
            <person name="Bancroft I."/>
            <person name="Minx P."/>
            <person name="Cordum H."/>
            <person name="Wilson R."/>
            <person name="Cheng Z."/>
            <person name="Jin W."/>
            <person name="Jiang J."/>
            <person name="Leong S.A."/>
            <person name="Iwama H."/>
            <person name="Gojobori T."/>
            <person name="Itoh T."/>
            <person name="Niimura Y."/>
            <person name="Fujii Y."/>
            <person name="Habara T."/>
            <person name="Sakai H."/>
            <person name="Sato Y."/>
            <person name="Wilson G."/>
            <person name="Kumar K."/>
            <person name="McCouch S."/>
            <person name="Juretic N."/>
            <person name="Hoen D."/>
            <person name="Wright S."/>
            <person name="Bruskiewich R."/>
            <person name="Bureau T."/>
            <person name="Miyao A."/>
            <person name="Hirochika H."/>
            <person name="Nishikawa T."/>
            <person name="Kadowaki K."/>
            <person name="Sugiura M."/>
            <person name="Burr B."/>
            <person name="Sasaki T."/>
        </authorList>
    </citation>
    <scope>NUCLEOTIDE SEQUENCE [LARGE SCALE GENOMIC DNA]</scope>
    <source>
        <strain evidence="3">cv. Nipponbare</strain>
    </source>
</reference>
<dbReference type="EMBL" id="AP003249">
    <property type="protein sequence ID" value="BAD87182.1"/>
    <property type="molecule type" value="Genomic_DNA"/>
</dbReference>
<evidence type="ECO:0000313" key="1">
    <source>
        <dbReference type="EMBL" id="BAD87107.1"/>
    </source>
</evidence>
<dbReference type="EMBL" id="AP003237">
    <property type="protein sequence ID" value="BAD87107.1"/>
    <property type="molecule type" value="Genomic_DNA"/>
</dbReference>
<protein>
    <submittedName>
        <fullName evidence="1">Uncharacterized protein</fullName>
    </submittedName>
</protein>
<reference evidence="3" key="3">
    <citation type="journal article" date="2008" name="Nucleic Acids Res.">
        <title>The rice annotation project database (RAP-DB): 2008 update.</title>
        <authorList>
            <consortium name="The rice annotation project (RAP)"/>
        </authorList>
    </citation>
    <scope>GENOME REANNOTATION</scope>
    <source>
        <strain evidence="3">cv. Nipponbare</strain>
    </source>
</reference>
<proteinExistence type="predicted"/>
<dbReference type="AlphaFoldDB" id="Q5JMX6"/>
<sequence>MGHHLDELSRDVIAGYVGIYAFSLTEDPLWLEQPSSKPRPDDVTVHPFILHLEILTMEESCAKRIIAE</sequence>
<organism evidence="1">
    <name type="scientific">Oryza sativa subsp. japonica</name>
    <name type="common">Rice</name>
    <dbReference type="NCBI Taxonomy" id="39947"/>
    <lineage>
        <taxon>Eukaryota</taxon>
        <taxon>Viridiplantae</taxon>
        <taxon>Streptophyta</taxon>
        <taxon>Embryophyta</taxon>
        <taxon>Tracheophyta</taxon>
        <taxon>Spermatophyta</taxon>
        <taxon>Magnoliopsida</taxon>
        <taxon>Liliopsida</taxon>
        <taxon>Poales</taxon>
        <taxon>Poaceae</taxon>
        <taxon>BOP clade</taxon>
        <taxon>Oryzoideae</taxon>
        <taxon>Oryzeae</taxon>
        <taxon>Oryzinae</taxon>
        <taxon>Oryza</taxon>
        <taxon>Oryza sativa</taxon>
    </lineage>
</organism>